<feature type="domain" description="Peptidase U32 collagenase" evidence="1">
    <location>
        <begin position="387"/>
        <end position="504"/>
    </location>
</feature>
<name>A0AAU9E9W5_9FIRM</name>
<organism evidence="2 3">
    <name type="scientific">Helicovermis profundi</name>
    <dbReference type="NCBI Taxonomy" id="3065157"/>
    <lineage>
        <taxon>Bacteria</taxon>
        <taxon>Bacillati</taxon>
        <taxon>Bacillota</taxon>
        <taxon>Clostridia</taxon>
        <taxon>Helicovermis</taxon>
    </lineage>
</organism>
<dbReference type="Pfam" id="PF12392">
    <property type="entry name" value="DUF3656"/>
    <property type="match status" value="1"/>
</dbReference>
<dbReference type="RefSeq" id="WP_338536927.1">
    <property type="nucleotide sequence ID" value="NZ_AP028654.1"/>
</dbReference>
<dbReference type="AlphaFoldDB" id="A0AAU9E9W5"/>
<dbReference type="Proteomes" id="UP001321786">
    <property type="component" value="Chromosome"/>
</dbReference>
<dbReference type="InterPro" id="IPR051454">
    <property type="entry name" value="RNA/ubiquinone_mod_enzymes"/>
</dbReference>
<dbReference type="PANTHER" id="PTHR30217">
    <property type="entry name" value="PEPTIDASE U32 FAMILY"/>
    <property type="match status" value="1"/>
</dbReference>
<dbReference type="KEGG" id="hprf:HLPR_09480"/>
<proteinExistence type="predicted"/>
<keyword evidence="3" id="KW-1185">Reference proteome</keyword>
<dbReference type="Pfam" id="PF01136">
    <property type="entry name" value="Peptidase_U32"/>
    <property type="match status" value="2"/>
</dbReference>
<protein>
    <submittedName>
        <fullName evidence="2">U32 family peptidase</fullName>
    </submittedName>
</protein>
<evidence type="ECO:0000313" key="3">
    <source>
        <dbReference type="Proteomes" id="UP001321786"/>
    </source>
</evidence>
<dbReference type="PROSITE" id="PS01276">
    <property type="entry name" value="PEPTIDASE_U32"/>
    <property type="match status" value="1"/>
</dbReference>
<dbReference type="InterPro" id="IPR020988">
    <property type="entry name" value="Pept_U32_collagenase"/>
</dbReference>
<sequence length="801" mass="92371">MIELLAPVGTKEGLIAAVQNGADAVYLAGKSFGARKFANNFNRDELIDAISYCHIRDVKVYVTVNTIVFDNEFNELVDFVGFLYNNDVDAIIMQDIGAFKVIKNKYPLLEIHASTQMSIQTVSDAKYLSSLGISRIVVGREMSLKEIKEINDTVDVDIEVFVHGSLCISQSGQCLISSMIGGRSGNRGSCAQACRQKYDLVNIDYDSKINSPHGEYLLSPRDLMTLDDIDKIINTGAISLKIEGRMKRDEYVATVVDSYRKAIDNVIDDKEISSKDDINKLKQFNRLFTKGHLFSERNQDLMSNEYTGIQGEKIAKVLKYYQDKKQVEIELFNDLCQNDEIQIRRGFNTVGARVETMFSNKNRIKEAVKNQRVRVNFKHFCKPGEILYKTFDVEVMNNAKESYRKENKKLPIECEIFITEGLTSNLIIKDSRGNEVNILGEKNAEIAQNKALTEEDVRNNLSKLGNTPYFIEKLIINIDEKVYLPAKEINNLRRKAIEELDMLRKNIYGREFENTEYNLTNKHNSIKTDMSFTYSVHTFDQFLALVDLDIKEIMLENSYIFKECLDYINEENIDVNIIPIIYKSTLEENHSKFIKLFNDYCVKDVMITNYGHIIHYIDKFNLLTDYSMNVVNSNSSEFYNSLGFKRITLSPELNIKQIEKMYTSENLEIIGYGYIPVMNLKYCPISNVFGSEKNCGICEKDNYGLKDKKDYIFPLLRKENCNMEVMNSNKLFLVNYLNELENSGVSYYRMNFIFENPNEVKNVIKIHNDFRSTGNFDNNERFYKKLIKEGITKGHIKRGVE</sequence>
<reference evidence="2 3" key="1">
    <citation type="submission" date="2023-08" db="EMBL/GenBank/DDBJ databases">
        <title>Helicovermis profunda gen. nov., sp. nov., a novel mesophilic, fermentative bacterium within the Bacillota from a deep-sea hydrothermal vent chimney.</title>
        <authorList>
            <person name="Miyazaki U."/>
            <person name="Mizutani D."/>
            <person name="Hashimoto Y."/>
            <person name="Tame A."/>
            <person name="Sawayama S."/>
            <person name="Miyazaki J."/>
            <person name="Takai K."/>
            <person name="Nakagawa S."/>
        </authorList>
    </citation>
    <scope>NUCLEOTIDE SEQUENCE [LARGE SCALE GENOMIC DNA]</scope>
    <source>
        <strain evidence="2 3">S502</strain>
    </source>
</reference>
<evidence type="ECO:0000313" key="2">
    <source>
        <dbReference type="EMBL" id="BEP28617.1"/>
    </source>
</evidence>
<accession>A0AAU9E9W5</accession>
<gene>
    <name evidence="2" type="ORF">HLPR_09480</name>
</gene>
<dbReference type="EMBL" id="AP028654">
    <property type="protein sequence ID" value="BEP28617.1"/>
    <property type="molecule type" value="Genomic_DNA"/>
</dbReference>
<dbReference type="InterPro" id="IPR001539">
    <property type="entry name" value="Peptidase_U32"/>
</dbReference>
<evidence type="ECO:0000259" key="1">
    <source>
        <dbReference type="Pfam" id="PF12392"/>
    </source>
</evidence>
<dbReference type="PANTHER" id="PTHR30217:SF10">
    <property type="entry name" value="23S RRNA 5-HYDROXYCYTIDINE C2501 SYNTHASE"/>
    <property type="match status" value="1"/>
</dbReference>